<organism evidence="1 2">
    <name type="scientific">Rhizobium rhizoryzae</name>
    <dbReference type="NCBI Taxonomy" id="451876"/>
    <lineage>
        <taxon>Bacteria</taxon>
        <taxon>Pseudomonadati</taxon>
        <taxon>Pseudomonadota</taxon>
        <taxon>Alphaproteobacteria</taxon>
        <taxon>Hyphomicrobiales</taxon>
        <taxon>Rhizobiaceae</taxon>
        <taxon>Rhizobium/Agrobacterium group</taxon>
        <taxon>Rhizobium</taxon>
    </lineage>
</organism>
<dbReference type="Proteomes" id="UP000519897">
    <property type="component" value="Unassembled WGS sequence"/>
</dbReference>
<evidence type="ECO:0000313" key="2">
    <source>
        <dbReference type="Proteomes" id="UP000519897"/>
    </source>
</evidence>
<keyword evidence="2" id="KW-1185">Reference proteome</keyword>
<accession>A0A7W6LHU8</accession>
<proteinExistence type="predicted"/>
<dbReference type="RefSeq" id="WP_156379230.1">
    <property type="nucleotide sequence ID" value="NZ_CP049250.1"/>
</dbReference>
<evidence type="ECO:0000313" key="1">
    <source>
        <dbReference type="EMBL" id="MBB4143276.1"/>
    </source>
</evidence>
<sequence length="229" mass="25005">MTFLKSVRDGKPSLGFCLDFSFHSKLENLSLLEAMTDVRVGYRAVSFVNLPQLLKSAVNPAYRERLQQRILLPGTPGVARIIRVVTGRSLCTAMPPQDFVPVLLSFMAEPRRIVLAGRDRVRLSAARDHIRAQVPWHQVYATHLSPASPGDQTDRLRAEIGGVRPHLVLLDCETLRDEIVMEPALASAYDGLALIAPAYFASAPAISGGSSLAEDPSLTICSPNKFSLS</sequence>
<dbReference type="AlphaFoldDB" id="A0A7W6LHU8"/>
<name>A0A7W6LHU8_9HYPH</name>
<keyword evidence="1" id="KW-0808">Transferase</keyword>
<protein>
    <submittedName>
        <fullName evidence="1">UDP-N-acetyl-D-mannosaminuronic acid transferase (WecB/TagA/CpsF family)</fullName>
    </submittedName>
</protein>
<reference evidence="1 2" key="1">
    <citation type="submission" date="2020-08" db="EMBL/GenBank/DDBJ databases">
        <title>Genomic Encyclopedia of Type Strains, Phase IV (KMG-IV): sequencing the most valuable type-strain genomes for metagenomic binning, comparative biology and taxonomic classification.</title>
        <authorList>
            <person name="Goeker M."/>
        </authorList>
    </citation>
    <scope>NUCLEOTIDE SEQUENCE [LARGE SCALE GENOMIC DNA]</scope>
    <source>
        <strain evidence="1 2">DSM 29514</strain>
    </source>
</reference>
<dbReference type="GO" id="GO:0016740">
    <property type="term" value="F:transferase activity"/>
    <property type="evidence" value="ECO:0007669"/>
    <property type="project" value="UniProtKB-KW"/>
</dbReference>
<dbReference type="EMBL" id="JACIEC010000001">
    <property type="protein sequence ID" value="MBB4143276.1"/>
    <property type="molecule type" value="Genomic_DNA"/>
</dbReference>
<comment type="caution">
    <text evidence="1">The sequence shown here is derived from an EMBL/GenBank/DDBJ whole genome shotgun (WGS) entry which is preliminary data.</text>
</comment>
<gene>
    <name evidence="1" type="ORF">GGQ72_001775</name>
</gene>